<dbReference type="Proteomes" id="UP000003812">
    <property type="component" value="Unassembled WGS sequence"/>
</dbReference>
<keyword evidence="1" id="KW-0472">Membrane</keyword>
<evidence type="ECO:0000313" key="2">
    <source>
        <dbReference type="EMBL" id="EFQ54428.1"/>
    </source>
</evidence>
<dbReference type="PANTHER" id="PTHR35813:SF1">
    <property type="entry name" value="INNER MEMBRANE PROTEIN YBAN"/>
    <property type="match status" value="1"/>
</dbReference>
<dbReference type="EMBL" id="AEKM01000016">
    <property type="protein sequence ID" value="EFQ54428.1"/>
    <property type="molecule type" value="Genomic_DNA"/>
</dbReference>
<dbReference type="InterPro" id="IPR007401">
    <property type="entry name" value="DUF454"/>
</dbReference>
<keyword evidence="1" id="KW-1133">Transmembrane helix</keyword>
<feature type="transmembrane region" description="Helical" evidence="1">
    <location>
        <begin position="6"/>
        <end position="25"/>
    </location>
</feature>
<gene>
    <name evidence="2" type="ORF">HMPREF9626_0610</name>
</gene>
<dbReference type="AlphaFoldDB" id="E3CGG0"/>
<reference evidence="2 3" key="1">
    <citation type="submission" date="2010-10" db="EMBL/GenBank/DDBJ databases">
        <authorList>
            <person name="Durkin A.S."/>
            <person name="Madupu R."/>
            <person name="Torralba M."/>
            <person name="Gillis M."/>
            <person name="Methe B."/>
            <person name="Sutton G."/>
            <person name="Nelson K.E."/>
        </authorList>
    </citation>
    <scope>NUCLEOTIDE SEQUENCE [LARGE SCALE GENOMIC DNA]</scope>
    <source>
        <strain evidence="2 3">F0405</strain>
    </source>
</reference>
<accession>E3CGG0</accession>
<dbReference type="Pfam" id="PF04304">
    <property type="entry name" value="DUF454"/>
    <property type="match status" value="1"/>
</dbReference>
<evidence type="ECO:0000256" key="1">
    <source>
        <dbReference type="SAM" id="Phobius"/>
    </source>
</evidence>
<protein>
    <recommendedName>
        <fullName evidence="4">DUF454 domain-containing protein</fullName>
    </recommendedName>
</protein>
<sequence length="54" mass="5755">MRLVYLTIGFVSLGLGIIGIPLPILPTTPFLLLSMACFAKSSSGSTKPSFIRPM</sequence>
<proteinExistence type="predicted"/>
<keyword evidence="1" id="KW-0812">Transmembrane</keyword>
<organism evidence="2 3">
    <name type="scientific">Streptococcus parasanguinis F0405</name>
    <dbReference type="NCBI Taxonomy" id="905067"/>
    <lineage>
        <taxon>Bacteria</taxon>
        <taxon>Bacillati</taxon>
        <taxon>Bacillota</taxon>
        <taxon>Bacilli</taxon>
        <taxon>Lactobacillales</taxon>
        <taxon>Streptococcaceae</taxon>
        <taxon>Streptococcus</taxon>
    </lineage>
</organism>
<name>E3CGG0_STRPA</name>
<evidence type="ECO:0000313" key="3">
    <source>
        <dbReference type="Proteomes" id="UP000003812"/>
    </source>
</evidence>
<dbReference type="PANTHER" id="PTHR35813">
    <property type="entry name" value="INNER MEMBRANE PROTEIN YBAN"/>
    <property type="match status" value="1"/>
</dbReference>
<dbReference type="GO" id="GO:0005886">
    <property type="term" value="C:plasma membrane"/>
    <property type="evidence" value="ECO:0007669"/>
    <property type="project" value="TreeGrafter"/>
</dbReference>
<comment type="caution">
    <text evidence="2">The sequence shown here is derived from an EMBL/GenBank/DDBJ whole genome shotgun (WGS) entry which is preliminary data.</text>
</comment>
<evidence type="ECO:0008006" key="4">
    <source>
        <dbReference type="Google" id="ProtNLM"/>
    </source>
</evidence>